<organism evidence="4">
    <name type="scientific">Nigrospora sphaerica mitovirus 3</name>
    <dbReference type="NCBI Taxonomy" id="2851968"/>
    <lineage>
        <taxon>Viruses</taxon>
        <taxon>Riboviria</taxon>
        <taxon>Orthornavirae</taxon>
        <taxon>Lenarviricota</taxon>
        <taxon>Howeltoviricetes</taxon>
        <taxon>Cryppavirales</taxon>
        <taxon>Mitoviridae</taxon>
        <taxon>Mitovirus</taxon>
    </lineage>
</organism>
<dbReference type="SUPFAM" id="SSF56672">
    <property type="entry name" value="DNA/RNA polymerases"/>
    <property type="match status" value="1"/>
</dbReference>
<proteinExistence type="predicted"/>
<name>A0A915Y5H2_9VIRU</name>
<dbReference type="InterPro" id="IPR008686">
    <property type="entry name" value="RNA_pol_mitovir"/>
</dbReference>
<gene>
    <name evidence="4" type="primary">RdRp</name>
</gene>
<dbReference type="PANTHER" id="PTHR34456">
    <property type="entry name" value="MITOVIRUS RNA-DEPENDENT RNA POLYMERASE"/>
    <property type="match status" value="1"/>
</dbReference>
<dbReference type="InterPro" id="IPR043502">
    <property type="entry name" value="DNA/RNA_pol_sf"/>
</dbReference>
<keyword evidence="1" id="KW-0696">RNA-directed RNA polymerase</keyword>
<evidence type="ECO:0000256" key="2">
    <source>
        <dbReference type="ARBA" id="ARBA00022679"/>
    </source>
</evidence>
<dbReference type="Pfam" id="PF05919">
    <property type="entry name" value="Mitovir_RNA_pol"/>
    <property type="match status" value="1"/>
</dbReference>
<sequence>MVGYPFDYNGKEISYSVGNPMGFYSSWASFAVTHHYIMYFLCRVLGKSWKDSKYFLLGDDIIIGDKELGDAYLQLLPKLGVDYSPAKTHISDSVFEFAKRWFYKGEEITPFPLSALKESGKRYYLLTSLFAQEEGKGWQWKHGVSPVVADFYGRVMNRPARFRAKMELQSFITEQVMKVTWEVQSASVAVMAIARKLNLSKIPQDLSEYSGMSVLVNVVVQLFSESDPTQVKMKPGTPGLGDVATNLVMLLTSIEPYNELLMENPLLHAYGSIEQTYLDMCKKAREIDTVGKGEWPLILRSMSIPLTDEVFIDRRTQTSAIAVSKIAKVLVDDLRLWNANPGFFA</sequence>
<dbReference type="EMBL" id="LC637865">
    <property type="protein sequence ID" value="BCY26968.1"/>
    <property type="molecule type" value="Genomic_RNA"/>
</dbReference>
<evidence type="ECO:0000313" key="4">
    <source>
        <dbReference type="EMBL" id="BCY26968.1"/>
    </source>
</evidence>
<evidence type="ECO:0000256" key="3">
    <source>
        <dbReference type="ARBA" id="ARBA00022695"/>
    </source>
</evidence>
<protein>
    <submittedName>
        <fullName evidence="4">RNA dependent RNA polymerase</fullName>
    </submittedName>
</protein>
<keyword evidence="2" id="KW-0808">Transferase</keyword>
<evidence type="ECO:0000256" key="1">
    <source>
        <dbReference type="ARBA" id="ARBA00022484"/>
    </source>
</evidence>
<reference evidence="4" key="1">
    <citation type="submission" date="2021-06" db="EMBL/GenBank/DDBJ databases">
        <title>Omnipresence of partitiviruses in aggregate sheath spot symptom-associated fungal strains isolated from paddies in Thailand.</title>
        <authorList>
            <person name="Neang S."/>
            <person name="Bincader S."/>
            <person name="Rangsuwan S."/>
            <person name="Keawmanee P."/>
            <person name="Rin S."/>
            <person name="Das S."/>
            <person name="Kondo H."/>
            <person name="Suzuki N."/>
            <person name="Salaipeth L."/>
            <person name="Rattanakreetakul C."/>
            <person name="Pongpisutta R."/>
            <person name="Arakawa M."/>
            <person name="Chiba S."/>
        </authorList>
    </citation>
    <scope>NUCLEOTIDE SEQUENCE</scope>
    <source>
        <strain evidence="4">NsMV3-T109</strain>
    </source>
</reference>
<keyword evidence="3" id="KW-0548">Nucleotidyltransferase</keyword>
<accession>A0A915Y5H2</accession>
<dbReference type="PANTHER" id="PTHR34456:SF9">
    <property type="entry name" value="MITOVIRUS RNA-DEPENDENT RNA POLYMERASE"/>
    <property type="match status" value="1"/>
</dbReference>
<dbReference type="GO" id="GO:0003968">
    <property type="term" value="F:RNA-directed RNA polymerase activity"/>
    <property type="evidence" value="ECO:0007669"/>
    <property type="project" value="UniProtKB-KW"/>
</dbReference>